<keyword evidence="2" id="KW-1185">Reference proteome</keyword>
<gene>
    <name evidence="1" type="primary">Necator_chrII.g7209</name>
    <name evidence="1" type="ORF">RB195_019416</name>
</gene>
<organism evidence="1 2">
    <name type="scientific">Necator americanus</name>
    <name type="common">Human hookworm</name>
    <dbReference type="NCBI Taxonomy" id="51031"/>
    <lineage>
        <taxon>Eukaryota</taxon>
        <taxon>Metazoa</taxon>
        <taxon>Ecdysozoa</taxon>
        <taxon>Nematoda</taxon>
        <taxon>Chromadorea</taxon>
        <taxon>Rhabditida</taxon>
        <taxon>Rhabditina</taxon>
        <taxon>Rhabditomorpha</taxon>
        <taxon>Strongyloidea</taxon>
        <taxon>Ancylostomatidae</taxon>
        <taxon>Bunostominae</taxon>
        <taxon>Necator</taxon>
    </lineage>
</organism>
<sequence length="112" mass="12391">MRDRPVIIIENYITCCSDADEKKVGGCAIAVKNDYNKLMEEFGSTSSTCAYVQLRDRRAHKLWIVGAHAPIETAEDNSKNAIYDEIDAMMSKIPSQQVVIVGIVANARMGPE</sequence>
<dbReference type="SUPFAM" id="SSF56219">
    <property type="entry name" value="DNase I-like"/>
    <property type="match status" value="1"/>
</dbReference>
<accession>A0ABR1CF53</accession>
<dbReference type="EMBL" id="JAVFWL010000002">
    <property type="protein sequence ID" value="KAK6736705.1"/>
    <property type="molecule type" value="Genomic_DNA"/>
</dbReference>
<dbReference type="InterPro" id="IPR036691">
    <property type="entry name" value="Endo/exonu/phosph_ase_sf"/>
</dbReference>
<evidence type="ECO:0000313" key="1">
    <source>
        <dbReference type="EMBL" id="KAK6736705.1"/>
    </source>
</evidence>
<protein>
    <submittedName>
        <fullName evidence="1">Uncharacterized protein</fullName>
    </submittedName>
</protein>
<name>A0ABR1CF53_NECAM</name>
<proteinExistence type="predicted"/>
<evidence type="ECO:0000313" key="2">
    <source>
        <dbReference type="Proteomes" id="UP001303046"/>
    </source>
</evidence>
<comment type="caution">
    <text evidence="1">The sequence shown here is derived from an EMBL/GenBank/DDBJ whole genome shotgun (WGS) entry which is preliminary data.</text>
</comment>
<reference evidence="1 2" key="1">
    <citation type="submission" date="2023-08" db="EMBL/GenBank/DDBJ databases">
        <title>A Necator americanus chromosomal reference genome.</title>
        <authorList>
            <person name="Ilik V."/>
            <person name="Petrzelkova K.J."/>
            <person name="Pardy F."/>
            <person name="Fuh T."/>
            <person name="Niatou-Singa F.S."/>
            <person name="Gouil Q."/>
            <person name="Baker L."/>
            <person name="Ritchie M.E."/>
            <person name="Jex A.R."/>
            <person name="Gazzola D."/>
            <person name="Li H."/>
            <person name="Toshio Fujiwara R."/>
            <person name="Zhan B."/>
            <person name="Aroian R.V."/>
            <person name="Pafco B."/>
            <person name="Schwarz E.M."/>
        </authorList>
    </citation>
    <scope>NUCLEOTIDE SEQUENCE [LARGE SCALE GENOMIC DNA]</scope>
    <source>
        <strain evidence="1 2">Aroian</strain>
        <tissue evidence="1">Whole animal</tissue>
    </source>
</reference>
<dbReference type="Proteomes" id="UP001303046">
    <property type="component" value="Unassembled WGS sequence"/>
</dbReference>
<dbReference type="Gene3D" id="3.60.10.10">
    <property type="entry name" value="Endonuclease/exonuclease/phosphatase"/>
    <property type="match status" value="1"/>
</dbReference>